<evidence type="ECO:0000256" key="3">
    <source>
        <dbReference type="ARBA" id="ARBA00022777"/>
    </source>
</evidence>
<dbReference type="Gene3D" id="1.10.510.10">
    <property type="entry name" value="Transferase(Phosphotransferase) domain 1"/>
    <property type="match status" value="1"/>
</dbReference>
<evidence type="ECO:0000259" key="8">
    <source>
        <dbReference type="PROSITE" id="PS50011"/>
    </source>
</evidence>
<reference evidence="9 10" key="1">
    <citation type="journal article" name="Sci. Rep.">
        <title>Telomere-to-telomere assembled and centromere annotated genomes of the two main subspecies of the button mushroom Agaricus bisporus reveal especially polymorphic chromosome ends.</title>
        <authorList>
            <person name="Sonnenberg A.S.M."/>
            <person name="Sedaghat-Telgerd N."/>
            <person name="Lavrijssen B."/>
            <person name="Ohm R.A."/>
            <person name="Hendrickx P.M."/>
            <person name="Scholtmeijer K."/>
            <person name="Baars J.J.P."/>
            <person name="van Peer A."/>
        </authorList>
    </citation>
    <scope>NUCLEOTIDE SEQUENCE [LARGE SCALE GENOMIC DNA]</scope>
    <source>
        <strain evidence="9 10">H119_p4</strain>
    </source>
</reference>
<dbReference type="Proteomes" id="UP000629468">
    <property type="component" value="Unassembled WGS sequence"/>
</dbReference>
<dbReference type="AlphaFoldDB" id="A0A8H7KJG8"/>
<dbReference type="InterPro" id="IPR000719">
    <property type="entry name" value="Prot_kinase_dom"/>
</dbReference>
<evidence type="ECO:0000256" key="2">
    <source>
        <dbReference type="ARBA" id="ARBA00022741"/>
    </source>
</evidence>
<proteinExistence type="inferred from homology"/>
<evidence type="ECO:0000256" key="7">
    <source>
        <dbReference type="SAM" id="MobiDB-lite"/>
    </source>
</evidence>
<name>A0A8H7KJG8_AGABI</name>
<dbReference type="GO" id="GO:0000196">
    <property type="term" value="P:cell integrity MAPK cascade"/>
    <property type="evidence" value="ECO:0007669"/>
    <property type="project" value="TreeGrafter"/>
</dbReference>
<feature type="domain" description="Protein kinase" evidence="8">
    <location>
        <begin position="132"/>
        <end position="390"/>
    </location>
</feature>
<dbReference type="Pfam" id="PF00069">
    <property type="entry name" value="Pkinase"/>
    <property type="match status" value="1"/>
</dbReference>
<comment type="similarity">
    <text evidence="5">Belongs to the protein kinase superfamily. STE Ser/Thr protein kinase family. MAP kinase kinase subfamily.</text>
</comment>
<sequence length="436" mass="48354">MDRIHLQRPVGPRSPLRAASPARPQRPPLEIPTPRPNGKPLRGGLKLDVTGMQPESYSKPGADLAVDYSSPDMTVLPPQLTTMPRNKSSGPLDSFGDLIEGLKTINTQTPPLADGEADDISANLTNWSDEVIEDLHRLGEGAGGAVDKVKDKRSGKILARKTITTRQAEPRQLLREVHIMTTTRHPNIIRFYGAYISPSTSEIKILMEYGEGGSLESVSKRIRESGAVVGEKIAGRLTEGILQGLAYLHSKKTIHRDIKPSNILLTTEGVVKLCDFGVSGELIESMARTFTGTSFYMAPERITGEKYTIRSDVWSTGITILELVQNRFPFPNDLSPIELVMYITKNEPPQLEDEQGVHWSDEMKDFVRQALTVNQQMRPTPGDMLSHPWIVLMMERKADMAEFICKVYGWKRRSGDPSQSRPSSGRIGSSLLSRSD</sequence>
<evidence type="ECO:0000256" key="6">
    <source>
        <dbReference type="ARBA" id="ARBA00038999"/>
    </source>
</evidence>
<keyword evidence="4" id="KW-0067">ATP-binding</keyword>
<accession>A0A8H7KJG8</accession>
<dbReference type="PANTHER" id="PTHR48013:SF6">
    <property type="entry name" value="MAP KINASE KINASE MKK1_SSP32-RELATED"/>
    <property type="match status" value="1"/>
</dbReference>
<feature type="compositionally biased region" description="Pro residues" evidence="7">
    <location>
        <begin position="24"/>
        <end position="37"/>
    </location>
</feature>
<evidence type="ECO:0000256" key="4">
    <source>
        <dbReference type="ARBA" id="ARBA00022840"/>
    </source>
</evidence>
<evidence type="ECO:0000313" key="10">
    <source>
        <dbReference type="Proteomes" id="UP000629468"/>
    </source>
</evidence>
<organism evidence="9 10">
    <name type="scientific">Agaricus bisporus var. burnettii</name>
    <dbReference type="NCBI Taxonomy" id="192524"/>
    <lineage>
        <taxon>Eukaryota</taxon>
        <taxon>Fungi</taxon>
        <taxon>Dikarya</taxon>
        <taxon>Basidiomycota</taxon>
        <taxon>Agaricomycotina</taxon>
        <taxon>Agaricomycetes</taxon>
        <taxon>Agaricomycetidae</taxon>
        <taxon>Agaricales</taxon>
        <taxon>Agaricineae</taxon>
        <taxon>Agaricaceae</taxon>
        <taxon>Agaricus</taxon>
    </lineage>
</organism>
<dbReference type="InterPro" id="IPR011009">
    <property type="entry name" value="Kinase-like_dom_sf"/>
</dbReference>
<evidence type="ECO:0000256" key="1">
    <source>
        <dbReference type="ARBA" id="ARBA00022679"/>
    </source>
</evidence>
<dbReference type="EC" id="2.7.12.2" evidence="6"/>
<dbReference type="FunFam" id="1.10.510.10:FF:000263">
    <property type="entry name" value="MAP kinase skh1/pek1"/>
    <property type="match status" value="1"/>
</dbReference>
<keyword evidence="3" id="KW-0418">Kinase</keyword>
<keyword evidence="2" id="KW-0547">Nucleotide-binding</keyword>
<dbReference type="EMBL" id="JABXXO010000003">
    <property type="protein sequence ID" value="KAF7782342.1"/>
    <property type="molecule type" value="Genomic_DNA"/>
</dbReference>
<dbReference type="GO" id="GO:0004708">
    <property type="term" value="F:MAP kinase kinase activity"/>
    <property type="evidence" value="ECO:0007669"/>
    <property type="project" value="UniProtKB-EC"/>
</dbReference>
<feature type="compositionally biased region" description="Low complexity" evidence="7">
    <location>
        <begin position="13"/>
        <end position="23"/>
    </location>
</feature>
<dbReference type="SUPFAM" id="SSF56112">
    <property type="entry name" value="Protein kinase-like (PK-like)"/>
    <property type="match status" value="1"/>
</dbReference>
<keyword evidence="1" id="KW-0808">Transferase</keyword>
<evidence type="ECO:0000313" key="9">
    <source>
        <dbReference type="EMBL" id="KAF7782342.1"/>
    </source>
</evidence>
<feature type="region of interest" description="Disordered" evidence="7">
    <location>
        <begin position="1"/>
        <end position="43"/>
    </location>
</feature>
<evidence type="ECO:0000256" key="5">
    <source>
        <dbReference type="ARBA" id="ARBA00038035"/>
    </source>
</evidence>
<dbReference type="GO" id="GO:0060237">
    <property type="term" value="P:regulation of fungal-type cell wall organization"/>
    <property type="evidence" value="ECO:0007669"/>
    <property type="project" value="TreeGrafter"/>
</dbReference>
<protein>
    <recommendedName>
        <fullName evidence="6">mitogen-activated protein kinase kinase</fullName>
        <ecNumber evidence="6">2.7.12.2</ecNumber>
    </recommendedName>
</protein>
<feature type="region of interest" description="Disordered" evidence="7">
    <location>
        <begin position="413"/>
        <end position="436"/>
    </location>
</feature>
<dbReference type="GO" id="GO:0005524">
    <property type="term" value="F:ATP binding"/>
    <property type="evidence" value="ECO:0007669"/>
    <property type="project" value="UniProtKB-KW"/>
</dbReference>
<gene>
    <name evidence="9" type="ORF">Agabi119p4_1718</name>
</gene>
<dbReference type="SMART" id="SM00220">
    <property type="entry name" value="S_TKc"/>
    <property type="match status" value="1"/>
</dbReference>
<dbReference type="PROSITE" id="PS50011">
    <property type="entry name" value="PROTEIN_KINASE_DOM"/>
    <property type="match status" value="1"/>
</dbReference>
<dbReference type="Gene3D" id="3.30.200.20">
    <property type="entry name" value="Phosphorylase Kinase, domain 1"/>
    <property type="match status" value="1"/>
</dbReference>
<comment type="caution">
    <text evidence="9">The sequence shown here is derived from an EMBL/GenBank/DDBJ whole genome shotgun (WGS) entry which is preliminary data.</text>
</comment>
<feature type="compositionally biased region" description="Low complexity" evidence="7">
    <location>
        <begin position="417"/>
        <end position="436"/>
    </location>
</feature>
<dbReference type="PANTHER" id="PTHR48013">
    <property type="entry name" value="DUAL SPECIFICITY MITOGEN-ACTIVATED PROTEIN KINASE KINASE 5-RELATED"/>
    <property type="match status" value="1"/>
</dbReference>